<evidence type="ECO:0000313" key="1">
    <source>
        <dbReference type="EMBL" id="KKL62828.1"/>
    </source>
</evidence>
<proteinExistence type="predicted"/>
<dbReference type="EMBL" id="LAZR01028366">
    <property type="protein sequence ID" value="KKL62828.1"/>
    <property type="molecule type" value="Genomic_DNA"/>
</dbReference>
<comment type="caution">
    <text evidence="1">The sequence shown here is derived from an EMBL/GenBank/DDBJ whole genome shotgun (WGS) entry which is preliminary data.</text>
</comment>
<gene>
    <name evidence="1" type="ORF">LCGC14_2181240</name>
</gene>
<accession>A0A0F9DM91</accession>
<organism evidence="1">
    <name type="scientific">marine sediment metagenome</name>
    <dbReference type="NCBI Taxonomy" id="412755"/>
    <lineage>
        <taxon>unclassified sequences</taxon>
        <taxon>metagenomes</taxon>
        <taxon>ecological metagenomes</taxon>
    </lineage>
</organism>
<name>A0A0F9DM91_9ZZZZ</name>
<protein>
    <submittedName>
        <fullName evidence="1">Uncharacterized protein</fullName>
    </submittedName>
</protein>
<dbReference type="AlphaFoldDB" id="A0A0F9DM91"/>
<reference evidence="1" key="1">
    <citation type="journal article" date="2015" name="Nature">
        <title>Complex archaea that bridge the gap between prokaryotes and eukaryotes.</title>
        <authorList>
            <person name="Spang A."/>
            <person name="Saw J.H."/>
            <person name="Jorgensen S.L."/>
            <person name="Zaremba-Niedzwiedzka K."/>
            <person name="Martijn J."/>
            <person name="Lind A.E."/>
            <person name="van Eijk R."/>
            <person name="Schleper C."/>
            <person name="Guy L."/>
            <person name="Ettema T.J."/>
        </authorList>
    </citation>
    <scope>NUCLEOTIDE SEQUENCE</scope>
</reference>
<sequence>MFEDCREDGITREEYNRILKLAPYLGGSVNTPEGIRELTSINFYGYVECFNREMSSLETKEFHVLLVTPKDLPILFKR</sequence>